<accession>A0A650CL13</accession>
<keyword evidence="2" id="KW-1185">Reference proteome</keyword>
<dbReference type="EMBL" id="CP045483">
    <property type="protein sequence ID" value="QGR18540.1"/>
    <property type="molecule type" value="Genomic_DNA"/>
</dbReference>
<dbReference type="OrthoDB" id="38591at2157"/>
<evidence type="ECO:0000313" key="2">
    <source>
        <dbReference type="Proteomes" id="UP000423396"/>
    </source>
</evidence>
<protein>
    <submittedName>
        <fullName evidence="1">Uncharacterized protein</fullName>
    </submittedName>
</protein>
<dbReference type="AlphaFoldDB" id="A0A650CL13"/>
<proteinExistence type="predicted"/>
<name>A0A650CL13_9CREN</name>
<evidence type="ECO:0000313" key="1">
    <source>
        <dbReference type="EMBL" id="QGR18540.1"/>
    </source>
</evidence>
<organism evidence="1 2">
    <name type="scientific">Stygiolobus azoricus</name>
    <dbReference type="NCBI Taxonomy" id="41675"/>
    <lineage>
        <taxon>Archaea</taxon>
        <taxon>Thermoproteota</taxon>
        <taxon>Thermoprotei</taxon>
        <taxon>Sulfolobales</taxon>
        <taxon>Sulfolobaceae</taxon>
        <taxon>Stygiolobus</taxon>
    </lineage>
</organism>
<gene>
    <name evidence="1" type="ORF">D1868_00030</name>
</gene>
<reference evidence="1 2" key="1">
    <citation type="submission" date="2019-10" db="EMBL/GenBank/DDBJ databases">
        <title>Genome Sequences from Six Type Strain Members of the Archaeal Family Sulfolobaceae: Acidianus ambivalens, Acidianus infernus, Metallosphaera prunae, Stygiolobus azoricus, Sulfolobus metallicus, and Sulfurisphaera ohwakuensis.</title>
        <authorList>
            <person name="Counts J.A."/>
            <person name="Kelly R.M."/>
        </authorList>
    </citation>
    <scope>NUCLEOTIDE SEQUENCE [LARGE SCALE GENOMIC DNA]</scope>
    <source>
        <strain evidence="1 2">FC6</strain>
    </source>
</reference>
<dbReference type="KEGG" id="sazo:D1868_00030"/>
<dbReference type="GeneID" id="42797416"/>
<dbReference type="RefSeq" id="WP_156004723.1">
    <property type="nucleotide sequence ID" value="NZ_CP045483.1"/>
</dbReference>
<dbReference type="Proteomes" id="UP000423396">
    <property type="component" value="Chromosome"/>
</dbReference>
<sequence>MTVTASRYVEEHISDYLNRLNLDRCWLFNFNVINDTEAFLRSAIFSKYKTVGFVTHENKKEKAKELVEIAKKYKVIAVAYLSEMLDEQNFLVCVKSK</sequence>